<name>A0A7G9Z2P5_9EURY</name>
<gene>
    <name evidence="2" type="ORF">LPKEAICH_00020</name>
</gene>
<sequence length="48" mass="5377">MSVTASDYQSLKLKIKELEEIVAELKSDNEAKAKIIAEQAKLIEELKS</sequence>
<proteinExistence type="predicted"/>
<dbReference type="EMBL" id="MT631584">
    <property type="protein sequence ID" value="QNO54529.1"/>
    <property type="molecule type" value="Genomic_DNA"/>
</dbReference>
<organism evidence="2">
    <name type="scientific">Candidatus Methanophaga sp. ANME-1 ERB7</name>
    <dbReference type="NCBI Taxonomy" id="2759913"/>
    <lineage>
        <taxon>Archaea</taxon>
        <taxon>Methanobacteriati</taxon>
        <taxon>Methanobacteriota</taxon>
        <taxon>Stenosarchaea group</taxon>
        <taxon>Methanomicrobia</taxon>
        <taxon>Candidatus Methanophagales</taxon>
        <taxon>Candidatus Methanophagaceae</taxon>
        <taxon>Candidatus Methanophaga</taxon>
    </lineage>
</organism>
<evidence type="ECO:0000256" key="1">
    <source>
        <dbReference type="SAM" id="Coils"/>
    </source>
</evidence>
<dbReference type="AlphaFoldDB" id="A0A7G9Z2P5"/>
<feature type="coiled-coil region" evidence="1">
    <location>
        <begin position="8"/>
        <end position="35"/>
    </location>
</feature>
<evidence type="ECO:0000313" key="2">
    <source>
        <dbReference type="EMBL" id="QNO54529.1"/>
    </source>
</evidence>
<accession>A0A7G9Z2P5</accession>
<reference evidence="2" key="1">
    <citation type="submission" date="2020-06" db="EMBL/GenBank/DDBJ databases">
        <title>Unique genomic features of the anaerobic methanotrophic archaea.</title>
        <authorList>
            <person name="Chadwick G.L."/>
            <person name="Skennerton C.T."/>
            <person name="Laso-Perez R."/>
            <person name="Leu A.O."/>
            <person name="Speth D.R."/>
            <person name="Yu H."/>
            <person name="Morgan-Lang C."/>
            <person name="Hatzenpichler R."/>
            <person name="Goudeau D."/>
            <person name="Malmstrom R."/>
            <person name="Brazelton W.J."/>
            <person name="Woyke T."/>
            <person name="Hallam S.J."/>
            <person name="Tyson G.W."/>
            <person name="Wegener G."/>
            <person name="Boetius A."/>
            <person name="Orphan V."/>
        </authorList>
    </citation>
    <scope>NUCLEOTIDE SEQUENCE</scope>
</reference>
<keyword evidence="1" id="KW-0175">Coiled coil</keyword>
<protein>
    <submittedName>
        <fullName evidence="2">Uncharacterized protein</fullName>
    </submittedName>
</protein>